<gene>
    <name evidence="1" type="ORF">T05_15021</name>
</gene>
<dbReference type="Proteomes" id="UP000055048">
    <property type="component" value="Unassembled WGS sequence"/>
</dbReference>
<evidence type="ECO:0000313" key="2">
    <source>
        <dbReference type="Proteomes" id="UP000055048"/>
    </source>
</evidence>
<sequence>MKKLKKSKITIHSYKERKVKQQNSGEKVSKRAKSCSLASFSFPPIGELVSTGDGHFLPIQ</sequence>
<protein>
    <submittedName>
        <fullName evidence="1">Uncharacterized protein</fullName>
    </submittedName>
</protein>
<reference evidence="1 2" key="1">
    <citation type="submission" date="2015-01" db="EMBL/GenBank/DDBJ databases">
        <title>Evolution of Trichinella species and genotypes.</title>
        <authorList>
            <person name="Korhonen P.K."/>
            <person name="Edoardo P."/>
            <person name="Giuseppe L.R."/>
            <person name="Gasser R.B."/>
        </authorList>
    </citation>
    <scope>NUCLEOTIDE SEQUENCE [LARGE SCALE GENOMIC DNA]</scope>
    <source>
        <strain evidence="1">ISS417</strain>
    </source>
</reference>
<proteinExistence type="predicted"/>
<dbReference type="AlphaFoldDB" id="A0A0V0UFG9"/>
<dbReference type="EMBL" id="JYDJ01000013">
    <property type="protein sequence ID" value="KRX49757.1"/>
    <property type="molecule type" value="Genomic_DNA"/>
</dbReference>
<accession>A0A0V0UFG9</accession>
<comment type="caution">
    <text evidence="1">The sequence shown here is derived from an EMBL/GenBank/DDBJ whole genome shotgun (WGS) entry which is preliminary data.</text>
</comment>
<evidence type="ECO:0000313" key="1">
    <source>
        <dbReference type="EMBL" id="KRX49757.1"/>
    </source>
</evidence>
<organism evidence="1 2">
    <name type="scientific">Trichinella murrelli</name>
    <dbReference type="NCBI Taxonomy" id="144512"/>
    <lineage>
        <taxon>Eukaryota</taxon>
        <taxon>Metazoa</taxon>
        <taxon>Ecdysozoa</taxon>
        <taxon>Nematoda</taxon>
        <taxon>Enoplea</taxon>
        <taxon>Dorylaimia</taxon>
        <taxon>Trichinellida</taxon>
        <taxon>Trichinellidae</taxon>
        <taxon>Trichinella</taxon>
    </lineage>
</organism>
<name>A0A0V0UFG9_9BILA</name>
<keyword evidence="2" id="KW-1185">Reference proteome</keyword>